<accession>A0ABY0FNS7</accession>
<sequence>MYKSLHGEEQSSVSLDLGGIELLQREYADEQNSNCSTDAIQHPRTNPTKPECSTTSIGNESHDDDFLLLTRPVEFPPQQAVRQPFLTGWRPGAILSLVGAITVTIFNFIITIWVWKNPNNVIEGAIGTLSIGNCGQIRRSNVRIHLLVNILSTLLLCASNYCMQVLSAPNRAELDRAHTQRIWLHIGVPNLRNLRHIGRKRLVLWLLLLLTSMPLHLFFNSVVFADLQANNYAVIPTMDDWLHGAPYDTSNFRNITKDSSQDMVLAIDEFRPTLSDVVELRKGGTMAKYKNISTSDCFTQYDNHYVSGVGNVYLVQENPAVLYNNSMWYLWRNVAKSNFTWVDAYSSLNRSMDRTKNQYETTTQTLPVMASPEDYPSNRWRCPSHTMSKCDVRSRFEVPHDRSDWRPYGSRINHCIVEQVEEFCKLEFNFPIALAVIISNVVKVACIAMTLFICGSHAPVVTVGDAIATYLDEPDPTTRDRCLYSRKLTETRWLKESYSQQQSRRIAAQRCSAKEERWKRAPSEDRWIWTYGTYLVALAFGIPSLATAFDGMPSDPRELWQTGFGTINGSNLLSSNLSLVGGVLLANTPQVLLSYLYLAFNALYTNMLIAHEWASYLNERKPLRVTSPRGKQRDTYWLTVPYRYAIPMTIISGLFHWLASQSVFMVRISVTGQTRQPVKQISTLGYSPMAIILTFVIATIIAGFGVVLSRFKYPAGLPLAGSCSLAISAACHAPMVDQDASLQPVQWGACTHSGGITDRQEPVGHCSFSSLPVELPIPGRLYA</sequence>
<feature type="domain" description="DUF6536" evidence="3">
    <location>
        <begin position="89"/>
        <end position="241"/>
    </location>
</feature>
<feature type="transmembrane region" description="Helical" evidence="2">
    <location>
        <begin position="527"/>
        <end position="549"/>
    </location>
</feature>
<feature type="transmembrane region" description="Helical" evidence="2">
    <location>
        <begin position="686"/>
        <end position="708"/>
    </location>
</feature>
<feature type="transmembrane region" description="Helical" evidence="2">
    <location>
        <begin position="432"/>
        <end position="454"/>
    </location>
</feature>
<proteinExistence type="predicted"/>
<feature type="transmembrane region" description="Helical" evidence="2">
    <location>
        <begin position="92"/>
        <end position="115"/>
    </location>
</feature>
<feature type="transmembrane region" description="Helical" evidence="2">
    <location>
        <begin position="635"/>
        <end position="659"/>
    </location>
</feature>
<reference evidence="5" key="1">
    <citation type="journal article" date="2019" name="bioRxiv">
        <title>Genomics, evolutionary history and diagnostics of the Alternaria alternata species group including apple and Asian pear pathotypes.</title>
        <authorList>
            <person name="Armitage A.D."/>
            <person name="Cockerton H.M."/>
            <person name="Sreenivasaprasad S."/>
            <person name="Woodhall J.W."/>
            <person name="Lane C.R."/>
            <person name="Harrison R.J."/>
            <person name="Clarkson J.P."/>
        </authorList>
    </citation>
    <scope>NUCLEOTIDE SEQUENCE [LARGE SCALE GENOMIC DNA]</scope>
    <source>
        <strain evidence="5">FERA 635</strain>
    </source>
</reference>
<keyword evidence="2" id="KW-0472">Membrane</keyword>
<keyword evidence="5" id="KW-1185">Reference proteome</keyword>
<protein>
    <recommendedName>
        <fullName evidence="3">DUF6536 domain-containing protein</fullName>
    </recommendedName>
</protein>
<feature type="transmembrane region" description="Helical" evidence="2">
    <location>
        <begin position="202"/>
        <end position="219"/>
    </location>
</feature>
<gene>
    <name evidence="4" type="ORF">AA0119_g13379</name>
</gene>
<feature type="region of interest" description="Disordered" evidence="1">
    <location>
        <begin position="33"/>
        <end position="60"/>
    </location>
</feature>
<evidence type="ECO:0000259" key="3">
    <source>
        <dbReference type="Pfam" id="PF20163"/>
    </source>
</evidence>
<evidence type="ECO:0000256" key="2">
    <source>
        <dbReference type="SAM" id="Phobius"/>
    </source>
</evidence>
<evidence type="ECO:0000313" key="5">
    <source>
        <dbReference type="Proteomes" id="UP000293195"/>
    </source>
</evidence>
<dbReference type="PANTHER" id="PTHR35395">
    <property type="entry name" value="DUF6536 DOMAIN-CONTAINING PROTEIN"/>
    <property type="match status" value="1"/>
</dbReference>
<keyword evidence="2" id="KW-1133">Transmembrane helix</keyword>
<dbReference type="Proteomes" id="UP000293195">
    <property type="component" value="Unassembled WGS sequence"/>
</dbReference>
<keyword evidence="2" id="KW-0812">Transmembrane</keyword>
<dbReference type="Pfam" id="PF20163">
    <property type="entry name" value="DUF6536"/>
    <property type="match status" value="1"/>
</dbReference>
<comment type="caution">
    <text evidence="4">The sequence shown here is derived from an EMBL/GenBank/DDBJ whole genome shotgun (WGS) entry which is preliminary data.</text>
</comment>
<feature type="compositionally biased region" description="Polar residues" evidence="1">
    <location>
        <begin position="33"/>
        <end position="59"/>
    </location>
</feature>
<organism evidence="4 5">
    <name type="scientific">Alternaria tenuissima</name>
    <dbReference type="NCBI Taxonomy" id="119927"/>
    <lineage>
        <taxon>Eukaryota</taxon>
        <taxon>Fungi</taxon>
        <taxon>Dikarya</taxon>
        <taxon>Ascomycota</taxon>
        <taxon>Pezizomycotina</taxon>
        <taxon>Dothideomycetes</taxon>
        <taxon>Pleosporomycetidae</taxon>
        <taxon>Pleosporales</taxon>
        <taxon>Pleosporineae</taxon>
        <taxon>Pleosporaceae</taxon>
        <taxon>Alternaria</taxon>
        <taxon>Alternaria sect. Alternaria</taxon>
        <taxon>Alternaria alternata complex</taxon>
    </lineage>
</organism>
<dbReference type="InterPro" id="IPR046623">
    <property type="entry name" value="DUF6536"/>
</dbReference>
<evidence type="ECO:0000313" key="4">
    <source>
        <dbReference type="EMBL" id="RYN82598.1"/>
    </source>
</evidence>
<dbReference type="EMBL" id="PDXF01000225">
    <property type="protein sequence ID" value="RYN82598.1"/>
    <property type="molecule type" value="Genomic_DNA"/>
</dbReference>
<name>A0ABY0FNS7_9PLEO</name>
<evidence type="ECO:0000256" key="1">
    <source>
        <dbReference type="SAM" id="MobiDB-lite"/>
    </source>
</evidence>
<dbReference type="PANTHER" id="PTHR35395:SF1">
    <property type="entry name" value="DUF6536 DOMAIN-CONTAINING PROTEIN"/>
    <property type="match status" value="1"/>
</dbReference>
<feature type="transmembrane region" description="Helical" evidence="2">
    <location>
        <begin position="595"/>
        <end position="614"/>
    </location>
</feature>